<name>A0A8J3E0T7_9PROT</name>
<keyword evidence="2" id="KW-0472">Membrane</keyword>
<keyword evidence="2" id="KW-0812">Transmembrane</keyword>
<keyword evidence="2" id="KW-0564">Palmitate</keyword>
<dbReference type="PANTHER" id="PTHR30203">
    <property type="entry name" value="OUTER MEMBRANE CATION EFFLUX PROTEIN"/>
    <property type="match status" value="1"/>
</dbReference>
<protein>
    <submittedName>
        <fullName evidence="3">Outer membrane efflux lipoprotein</fullName>
    </submittedName>
</protein>
<evidence type="ECO:0000256" key="2">
    <source>
        <dbReference type="RuleBase" id="RU362097"/>
    </source>
</evidence>
<dbReference type="InterPro" id="IPR003423">
    <property type="entry name" value="OMP_efflux"/>
</dbReference>
<evidence type="ECO:0000313" key="3">
    <source>
        <dbReference type="EMBL" id="GGF04940.1"/>
    </source>
</evidence>
<dbReference type="AlphaFoldDB" id="A0A8J3E0T7"/>
<dbReference type="PROSITE" id="PS51257">
    <property type="entry name" value="PROKAR_LIPOPROTEIN"/>
    <property type="match status" value="1"/>
</dbReference>
<accession>A0A8J3E0T7</accession>
<dbReference type="GO" id="GO:0005886">
    <property type="term" value="C:plasma membrane"/>
    <property type="evidence" value="ECO:0007669"/>
    <property type="project" value="UniProtKB-SubCell"/>
</dbReference>
<evidence type="ECO:0000256" key="1">
    <source>
        <dbReference type="ARBA" id="ARBA00007613"/>
    </source>
</evidence>
<reference evidence="3" key="1">
    <citation type="journal article" date="2014" name="Int. J. Syst. Evol. Microbiol.">
        <title>Complete genome sequence of Corynebacterium casei LMG S-19264T (=DSM 44701T), isolated from a smear-ripened cheese.</title>
        <authorList>
            <consortium name="US DOE Joint Genome Institute (JGI-PGF)"/>
            <person name="Walter F."/>
            <person name="Albersmeier A."/>
            <person name="Kalinowski J."/>
            <person name="Ruckert C."/>
        </authorList>
    </citation>
    <scope>NUCLEOTIDE SEQUENCE</scope>
    <source>
        <strain evidence="3">CGMCC 1.15725</strain>
    </source>
</reference>
<comment type="subcellular location">
    <subcellularLocation>
        <location evidence="2">Cell membrane</location>
        <topology evidence="2">Lipid-anchor</topology>
    </subcellularLocation>
</comment>
<gene>
    <name evidence="3" type="ORF">GCM10011611_07950</name>
</gene>
<comment type="similarity">
    <text evidence="1 2">Belongs to the outer membrane factor (OMF) (TC 1.B.17) family.</text>
</comment>
<dbReference type="GO" id="GO:0015562">
    <property type="term" value="F:efflux transmembrane transporter activity"/>
    <property type="evidence" value="ECO:0007669"/>
    <property type="project" value="InterPro"/>
</dbReference>
<proteinExistence type="inferred from homology"/>
<dbReference type="Gene3D" id="1.20.1600.10">
    <property type="entry name" value="Outer membrane efflux proteins (OEP)"/>
    <property type="match status" value="1"/>
</dbReference>
<dbReference type="InterPro" id="IPR010131">
    <property type="entry name" value="MdtP/NodT-like"/>
</dbReference>
<sequence>MSSRLIGVLGLAATLSACNLAPDYHPPLVAVPATYKETGPWQPAAPSDDRPRGAWWQRFTDPTLDRLEPEIDTANPDLAATVARYDQARALAAEAEAGLDPQVGLGASLTANRQSKTRPLRGSSQPNFYGANQAAVTAGYEIDLWGKLHNEAASGTALAQASAADLASMRLSLEAELATDYFTLRGLDANARLLTDTADAYQKALDLTRTLFQGKIASSLDVSRAETQLETAKAQLSDVTARRALMEHAIASLVGQPAGGFSIPSEVRPFTLPDVPASVPSTLLERRPDIAAAERTVAAANSEIGVARAAFYPSLSLNLLAGFQSSGLNLLSLPNSFWSVGPDVSLPLFTGGRLEAEESAAYARFREASGNYRATVLAAFQEVEDNLAELHGLGEASQHEEAGVTAAQHALDVALSLYHEGASSYLEVVTAQTALLQAQQAALDFRTRRLTADVGLIRALGGGWDTTDLPSEAAATKLAANVLESGPAAQGSEK</sequence>
<dbReference type="Pfam" id="PF02321">
    <property type="entry name" value="OEP"/>
    <property type="match status" value="2"/>
</dbReference>
<dbReference type="NCBIfam" id="TIGR01845">
    <property type="entry name" value="outer_NodT"/>
    <property type="match status" value="1"/>
</dbReference>
<evidence type="ECO:0000313" key="4">
    <source>
        <dbReference type="Proteomes" id="UP000646365"/>
    </source>
</evidence>
<dbReference type="SUPFAM" id="SSF56954">
    <property type="entry name" value="Outer membrane efflux proteins (OEP)"/>
    <property type="match status" value="1"/>
</dbReference>
<dbReference type="Proteomes" id="UP000646365">
    <property type="component" value="Unassembled WGS sequence"/>
</dbReference>
<organism evidence="3 4">
    <name type="scientific">Aliidongia dinghuensis</name>
    <dbReference type="NCBI Taxonomy" id="1867774"/>
    <lineage>
        <taxon>Bacteria</taxon>
        <taxon>Pseudomonadati</taxon>
        <taxon>Pseudomonadota</taxon>
        <taxon>Alphaproteobacteria</taxon>
        <taxon>Rhodospirillales</taxon>
        <taxon>Dongiaceae</taxon>
        <taxon>Aliidongia</taxon>
    </lineage>
</organism>
<keyword evidence="2 3" id="KW-0449">Lipoprotein</keyword>
<keyword evidence="4" id="KW-1185">Reference proteome</keyword>
<dbReference type="Gene3D" id="2.20.200.10">
    <property type="entry name" value="Outer membrane efflux proteins (OEP)"/>
    <property type="match status" value="1"/>
</dbReference>
<dbReference type="EMBL" id="BMJQ01000002">
    <property type="protein sequence ID" value="GGF04940.1"/>
    <property type="molecule type" value="Genomic_DNA"/>
</dbReference>
<dbReference type="RefSeq" id="WP_189042769.1">
    <property type="nucleotide sequence ID" value="NZ_BMJQ01000002.1"/>
</dbReference>
<comment type="caution">
    <text evidence="3">The sequence shown here is derived from an EMBL/GenBank/DDBJ whole genome shotgun (WGS) entry which is preliminary data.</text>
</comment>
<keyword evidence="2" id="KW-1134">Transmembrane beta strand</keyword>
<dbReference type="PANTHER" id="PTHR30203:SF33">
    <property type="entry name" value="BLR4455 PROTEIN"/>
    <property type="match status" value="1"/>
</dbReference>
<reference evidence="3" key="2">
    <citation type="submission" date="2020-09" db="EMBL/GenBank/DDBJ databases">
        <authorList>
            <person name="Sun Q."/>
            <person name="Zhou Y."/>
        </authorList>
    </citation>
    <scope>NUCLEOTIDE SEQUENCE</scope>
    <source>
        <strain evidence="3">CGMCC 1.15725</strain>
    </source>
</reference>